<dbReference type="Proteomes" id="UP001231189">
    <property type="component" value="Unassembled WGS sequence"/>
</dbReference>
<sequence length="119" mass="13565">MAAILQRAWKRFINTVPGKWKPELTFKDYPDELESRSQGISGSMSYTIDREEEARARMWATLFWRGRPFLVTTGATVTIYSGRKRWTTMVGQASNHSRGEKGSGGPADHPEAFERLREA</sequence>
<accession>A0AAD8TQ01</accession>
<keyword evidence="3" id="KW-1185">Reference proteome</keyword>
<reference evidence="2" key="1">
    <citation type="submission" date="2023-07" db="EMBL/GenBank/DDBJ databases">
        <title>A chromosome-level genome assembly of Lolium multiflorum.</title>
        <authorList>
            <person name="Chen Y."/>
            <person name="Copetti D."/>
            <person name="Kolliker R."/>
            <person name="Studer B."/>
        </authorList>
    </citation>
    <scope>NUCLEOTIDE SEQUENCE</scope>
    <source>
        <strain evidence="2">02402/16</strain>
        <tissue evidence="2">Leaf</tissue>
    </source>
</reference>
<gene>
    <name evidence="2" type="ORF">QYE76_047483</name>
</gene>
<evidence type="ECO:0000256" key="1">
    <source>
        <dbReference type="SAM" id="MobiDB-lite"/>
    </source>
</evidence>
<feature type="compositionally biased region" description="Basic and acidic residues" evidence="1">
    <location>
        <begin position="108"/>
        <end position="119"/>
    </location>
</feature>
<protein>
    <submittedName>
        <fullName evidence="2">Uncharacterized protein</fullName>
    </submittedName>
</protein>
<proteinExistence type="predicted"/>
<evidence type="ECO:0000313" key="2">
    <source>
        <dbReference type="EMBL" id="KAK1686635.1"/>
    </source>
</evidence>
<feature type="region of interest" description="Disordered" evidence="1">
    <location>
        <begin position="90"/>
        <end position="119"/>
    </location>
</feature>
<dbReference type="AlphaFoldDB" id="A0AAD8TQ01"/>
<organism evidence="2 3">
    <name type="scientific">Lolium multiflorum</name>
    <name type="common">Italian ryegrass</name>
    <name type="synonym">Lolium perenne subsp. multiflorum</name>
    <dbReference type="NCBI Taxonomy" id="4521"/>
    <lineage>
        <taxon>Eukaryota</taxon>
        <taxon>Viridiplantae</taxon>
        <taxon>Streptophyta</taxon>
        <taxon>Embryophyta</taxon>
        <taxon>Tracheophyta</taxon>
        <taxon>Spermatophyta</taxon>
        <taxon>Magnoliopsida</taxon>
        <taxon>Liliopsida</taxon>
        <taxon>Poales</taxon>
        <taxon>Poaceae</taxon>
        <taxon>BOP clade</taxon>
        <taxon>Pooideae</taxon>
        <taxon>Poodae</taxon>
        <taxon>Poeae</taxon>
        <taxon>Poeae Chloroplast Group 2 (Poeae type)</taxon>
        <taxon>Loliodinae</taxon>
        <taxon>Loliinae</taxon>
        <taxon>Lolium</taxon>
    </lineage>
</organism>
<dbReference type="EMBL" id="JAUUTY010000002">
    <property type="protein sequence ID" value="KAK1686635.1"/>
    <property type="molecule type" value="Genomic_DNA"/>
</dbReference>
<name>A0AAD8TQ01_LOLMU</name>
<comment type="caution">
    <text evidence="2">The sequence shown here is derived from an EMBL/GenBank/DDBJ whole genome shotgun (WGS) entry which is preliminary data.</text>
</comment>
<evidence type="ECO:0000313" key="3">
    <source>
        <dbReference type="Proteomes" id="UP001231189"/>
    </source>
</evidence>